<proteinExistence type="predicted"/>
<dbReference type="AlphaFoldDB" id="A0A1Y5TQ53"/>
<evidence type="ECO:0000256" key="1">
    <source>
        <dbReference type="SAM" id="Phobius"/>
    </source>
</evidence>
<feature type="transmembrane region" description="Helical" evidence="1">
    <location>
        <begin position="216"/>
        <end position="237"/>
    </location>
</feature>
<feature type="transmembrane region" description="Helical" evidence="1">
    <location>
        <begin position="249"/>
        <end position="272"/>
    </location>
</feature>
<evidence type="ECO:0000313" key="3">
    <source>
        <dbReference type="Proteomes" id="UP000193827"/>
    </source>
</evidence>
<gene>
    <name evidence="2" type="ORF">PEL8287_03726</name>
</gene>
<reference evidence="2 3" key="1">
    <citation type="submission" date="2017-03" db="EMBL/GenBank/DDBJ databases">
        <authorList>
            <person name="Afonso C.L."/>
            <person name="Miller P.J."/>
            <person name="Scott M.A."/>
            <person name="Spackman E."/>
            <person name="Goraichik I."/>
            <person name="Dimitrov K.M."/>
            <person name="Suarez D.L."/>
            <person name="Swayne D.E."/>
        </authorList>
    </citation>
    <scope>NUCLEOTIDE SEQUENCE [LARGE SCALE GENOMIC DNA]</scope>
    <source>
        <strain evidence="2 3">CECT 8287</strain>
    </source>
</reference>
<feature type="transmembrane region" description="Helical" evidence="1">
    <location>
        <begin position="159"/>
        <end position="178"/>
    </location>
</feature>
<feature type="transmembrane region" description="Helical" evidence="1">
    <location>
        <begin position="49"/>
        <end position="69"/>
    </location>
</feature>
<evidence type="ECO:0000313" key="2">
    <source>
        <dbReference type="EMBL" id="SLN67418.1"/>
    </source>
</evidence>
<keyword evidence="3" id="KW-1185">Reference proteome</keyword>
<accession>A0A1Y5TQ53</accession>
<organism evidence="2 3">
    <name type="scientific">Roseovarius litorisediminis</name>
    <dbReference type="NCBI Taxonomy" id="1312363"/>
    <lineage>
        <taxon>Bacteria</taxon>
        <taxon>Pseudomonadati</taxon>
        <taxon>Pseudomonadota</taxon>
        <taxon>Alphaproteobacteria</taxon>
        <taxon>Rhodobacterales</taxon>
        <taxon>Roseobacteraceae</taxon>
        <taxon>Roseovarius</taxon>
    </lineage>
</organism>
<dbReference type="Proteomes" id="UP000193827">
    <property type="component" value="Unassembled WGS sequence"/>
</dbReference>
<feature type="transmembrane region" description="Helical" evidence="1">
    <location>
        <begin position="89"/>
        <end position="107"/>
    </location>
</feature>
<name>A0A1Y5TQ53_9RHOB</name>
<dbReference type="EMBL" id="FWFL01000014">
    <property type="protein sequence ID" value="SLN67418.1"/>
    <property type="molecule type" value="Genomic_DNA"/>
</dbReference>
<keyword evidence="1" id="KW-1133">Transmembrane helix</keyword>
<feature type="transmembrane region" description="Helical" evidence="1">
    <location>
        <begin position="21"/>
        <end position="43"/>
    </location>
</feature>
<keyword evidence="1" id="KW-0472">Membrane</keyword>
<sequence>MARHRTAADQFEGKRAVISQLTSALSRALLVALLIATPSLLLPSTEADTAQVVVVLAFLASVMTFIEYYGRYPSIIEFRFAPPFNRLKFIGLAATVILLSLICRGKTDPTGLTVLLTNLGTGLGEAIDFPYSPVRLVVLMMPADADLELVSLVRTSAGISYMVSLLMMFVFLTLVRIFGWPARNGAFNVWVNLPLFDPTGGGDVLHRLKRDAGLNIVLGILLPFLIPAAVKAASTLIDPISIANPQTLIWTMTAWAFLPASMLIRGIAMGRIADMIEEKRRRAYARAEAEADGLQRA</sequence>
<protein>
    <submittedName>
        <fullName evidence="2">Uncharacterized protein</fullName>
    </submittedName>
</protein>
<keyword evidence="1" id="KW-0812">Transmembrane</keyword>